<reference evidence="2 3" key="1">
    <citation type="journal article" date="2019" name="Commun. Biol.">
        <title>The bagworm genome reveals a unique fibroin gene that provides high tensile strength.</title>
        <authorList>
            <person name="Kono N."/>
            <person name="Nakamura H."/>
            <person name="Ohtoshi R."/>
            <person name="Tomita M."/>
            <person name="Numata K."/>
            <person name="Arakawa K."/>
        </authorList>
    </citation>
    <scope>NUCLEOTIDE SEQUENCE [LARGE SCALE GENOMIC DNA]</scope>
</reference>
<accession>A0A4C1SZR9</accession>
<proteinExistence type="predicted"/>
<evidence type="ECO:0000256" key="1">
    <source>
        <dbReference type="SAM" id="MobiDB-lite"/>
    </source>
</evidence>
<comment type="caution">
    <text evidence="2">The sequence shown here is derived from an EMBL/GenBank/DDBJ whole genome shotgun (WGS) entry which is preliminary data.</text>
</comment>
<keyword evidence="3" id="KW-1185">Reference proteome</keyword>
<sequence length="87" mass="9687">MATLHIIIEVRLAELIRRRSATSTSGILRGLNLRRGIRETRGNSGESTGGQPQSDKPTTNQTRQHVRTLWSFQGLMDHGSMIDNQSS</sequence>
<gene>
    <name evidence="2" type="ORF">EVAR_91932_1</name>
</gene>
<feature type="region of interest" description="Disordered" evidence="1">
    <location>
        <begin position="32"/>
        <end position="72"/>
    </location>
</feature>
<evidence type="ECO:0000313" key="3">
    <source>
        <dbReference type="Proteomes" id="UP000299102"/>
    </source>
</evidence>
<feature type="compositionally biased region" description="Polar residues" evidence="1">
    <location>
        <begin position="42"/>
        <end position="63"/>
    </location>
</feature>
<protein>
    <submittedName>
        <fullName evidence="2">Uncharacterized protein</fullName>
    </submittedName>
</protein>
<dbReference type="EMBL" id="BGZK01008038">
    <property type="protein sequence ID" value="GBP06737.1"/>
    <property type="molecule type" value="Genomic_DNA"/>
</dbReference>
<organism evidence="2 3">
    <name type="scientific">Eumeta variegata</name>
    <name type="common">Bagworm moth</name>
    <name type="synonym">Eumeta japonica</name>
    <dbReference type="NCBI Taxonomy" id="151549"/>
    <lineage>
        <taxon>Eukaryota</taxon>
        <taxon>Metazoa</taxon>
        <taxon>Ecdysozoa</taxon>
        <taxon>Arthropoda</taxon>
        <taxon>Hexapoda</taxon>
        <taxon>Insecta</taxon>
        <taxon>Pterygota</taxon>
        <taxon>Neoptera</taxon>
        <taxon>Endopterygota</taxon>
        <taxon>Lepidoptera</taxon>
        <taxon>Glossata</taxon>
        <taxon>Ditrysia</taxon>
        <taxon>Tineoidea</taxon>
        <taxon>Psychidae</taxon>
        <taxon>Oiketicinae</taxon>
        <taxon>Eumeta</taxon>
    </lineage>
</organism>
<dbReference type="AlphaFoldDB" id="A0A4C1SZR9"/>
<name>A0A4C1SZR9_EUMVA</name>
<dbReference type="Proteomes" id="UP000299102">
    <property type="component" value="Unassembled WGS sequence"/>
</dbReference>
<evidence type="ECO:0000313" key="2">
    <source>
        <dbReference type="EMBL" id="GBP06737.1"/>
    </source>
</evidence>